<dbReference type="EMBL" id="AOJI01000017">
    <property type="protein sequence ID" value="EMA68895.1"/>
    <property type="molecule type" value="Genomic_DNA"/>
</dbReference>
<proteinExistence type="predicted"/>
<organism evidence="1 2">
    <name type="scientific">Halorubrum aidingense JCM 13560</name>
    <dbReference type="NCBI Taxonomy" id="1230454"/>
    <lineage>
        <taxon>Archaea</taxon>
        <taxon>Methanobacteriati</taxon>
        <taxon>Methanobacteriota</taxon>
        <taxon>Stenosarchaea group</taxon>
        <taxon>Halobacteria</taxon>
        <taxon>Halobacteriales</taxon>
        <taxon>Haloferacaceae</taxon>
        <taxon>Halorubrum</taxon>
    </lineage>
</organism>
<evidence type="ECO:0000313" key="2">
    <source>
        <dbReference type="Proteomes" id="UP000011575"/>
    </source>
</evidence>
<accession>M0PJG6</accession>
<dbReference type="STRING" id="1230454.C461_04672"/>
<evidence type="ECO:0000313" key="1">
    <source>
        <dbReference type="EMBL" id="EMA68895.1"/>
    </source>
</evidence>
<gene>
    <name evidence="1" type="ORF">C461_04672</name>
</gene>
<reference evidence="1 2" key="1">
    <citation type="journal article" date="2014" name="PLoS Genet.">
        <title>Phylogenetically driven sequencing of extremely halophilic archaea reveals strategies for static and dynamic osmo-response.</title>
        <authorList>
            <person name="Becker E.A."/>
            <person name="Seitzer P.M."/>
            <person name="Tritt A."/>
            <person name="Larsen D."/>
            <person name="Krusor M."/>
            <person name="Yao A.I."/>
            <person name="Wu D."/>
            <person name="Madern D."/>
            <person name="Eisen J.A."/>
            <person name="Darling A.E."/>
            <person name="Facciotti M.T."/>
        </authorList>
    </citation>
    <scope>NUCLEOTIDE SEQUENCE [LARGE SCALE GENOMIC DNA]</scope>
    <source>
        <strain evidence="1 2">JCM 13560</strain>
    </source>
</reference>
<keyword evidence="2" id="KW-1185">Reference proteome</keyword>
<dbReference type="Proteomes" id="UP000011575">
    <property type="component" value="Unassembled WGS sequence"/>
</dbReference>
<dbReference type="AlphaFoldDB" id="M0PJG6"/>
<name>M0PJG6_9EURY</name>
<sequence length="126" mass="14358">MEAHQLTRERVRHVVSEDQSGFYRLGYVLNGRFHTTYVGRSDTCLQRRLLVHVRESWQEAFVARPAENKAEAYRMECLFYHLEQPDLGNKIHPGKPDGVSAECPYCLQEAAIANSSTTTTTITNAD</sequence>
<evidence type="ECO:0008006" key="3">
    <source>
        <dbReference type="Google" id="ProtNLM"/>
    </source>
</evidence>
<protein>
    <recommendedName>
        <fullName evidence="3">GIY-YIG domain-containing protein</fullName>
    </recommendedName>
</protein>
<comment type="caution">
    <text evidence="1">The sequence shown here is derived from an EMBL/GenBank/DDBJ whole genome shotgun (WGS) entry which is preliminary data.</text>
</comment>